<sequence length="228" mass="24593">MGLSSWFRDLGVPWKISIGILGGVAAVTSAYGLYTFYIHQEDRKQRSSNGETAGETSEKKVLVLGLEGAGKSTFLAALAQHDSPITSEREGTKPTEGFHVVCVSTKGISLNIWEIGGKFKSYWPNFFTDVSVLVYVIDSSASERFDESKDALSKVLSDENLKGIPLVLLATKQDAAGTKSSQDVASFFGLEALSSSRKTEIAAVEILATGEVRGLQDAKELILNFCTQ</sequence>
<name>A0A9W9YFK3_9CNID</name>
<feature type="binding site" evidence="3">
    <location>
        <begin position="65"/>
        <end position="72"/>
    </location>
    <ligand>
        <name>GTP</name>
        <dbReference type="ChEBI" id="CHEBI:37565"/>
    </ligand>
</feature>
<dbReference type="EMBL" id="MU827782">
    <property type="protein sequence ID" value="KAJ7336598.1"/>
    <property type="molecule type" value="Genomic_DNA"/>
</dbReference>
<evidence type="ECO:0008006" key="8">
    <source>
        <dbReference type="Google" id="ProtNLM"/>
    </source>
</evidence>
<keyword evidence="1 3" id="KW-0547">Nucleotide-binding</keyword>
<evidence type="ECO:0000256" key="4">
    <source>
        <dbReference type="PIRSR" id="PIRSR606689-2"/>
    </source>
</evidence>
<feature type="binding site" evidence="3">
    <location>
        <position position="117"/>
    </location>
    <ligand>
        <name>GTP</name>
        <dbReference type="ChEBI" id="CHEBI:37565"/>
    </ligand>
</feature>
<dbReference type="InterPro" id="IPR027417">
    <property type="entry name" value="P-loop_NTPase"/>
</dbReference>
<keyword evidence="5" id="KW-0812">Transmembrane</keyword>
<evidence type="ECO:0000256" key="5">
    <source>
        <dbReference type="SAM" id="Phobius"/>
    </source>
</evidence>
<keyword evidence="7" id="KW-1185">Reference proteome</keyword>
<keyword evidence="5" id="KW-0472">Membrane</keyword>
<dbReference type="Proteomes" id="UP001163046">
    <property type="component" value="Unassembled WGS sequence"/>
</dbReference>
<dbReference type="GO" id="GO:0046872">
    <property type="term" value="F:metal ion binding"/>
    <property type="evidence" value="ECO:0007669"/>
    <property type="project" value="UniProtKB-KW"/>
</dbReference>
<dbReference type="NCBIfam" id="TIGR00231">
    <property type="entry name" value="small_GTP"/>
    <property type="match status" value="1"/>
</dbReference>
<comment type="caution">
    <text evidence="6">The sequence shown here is derived from an EMBL/GenBank/DDBJ whole genome shotgun (WGS) entry which is preliminary data.</text>
</comment>
<protein>
    <recommendedName>
        <fullName evidence="8">ADP-ribosylation factor-like protein 3</fullName>
    </recommendedName>
</protein>
<dbReference type="GO" id="GO:0005525">
    <property type="term" value="F:GTP binding"/>
    <property type="evidence" value="ECO:0007669"/>
    <property type="project" value="UniProtKB-KW"/>
</dbReference>
<evidence type="ECO:0000256" key="3">
    <source>
        <dbReference type="PIRSR" id="PIRSR606689-1"/>
    </source>
</evidence>
<feature type="transmembrane region" description="Helical" evidence="5">
    <location>
        <begin position="12"/>
        <end position="37"/>
    </location>
</feature>
<dbReference type="GO" id="GO:0003924">
    <property type="term" value="F:GTPase activity"/>
    <property type="evidence" value="ECO:0007669"/>
    <property type="project" value="InterPro"/>
</dbReference>
<reference evidence="6" key="1">
    <citation type="submission" date="2023-01" db="EMBL/GenBank/DDBJ databases">
        <title>Genome assembly of the deep-sea coral Lophelia pertusa.</title>
        <authorList>
            <person name="Herrera S."/>
            <person name="Cordes E."/>
        </authorList>
    </citation>
    <scope>NUCLEOTIDE SEQUENCE</scope>
    <source>
        <strain evidence="6">USNM1676648</strain>
        <tissue evidence="6">Polyp</tissue>
    </source>
</reference>
<dbReference type="OrthoDB" id="25466at2759"/>
<keyword evidence="2 3" id="KW-0342">GTP-binding</keyword>
<accession>A0A9W9YFK3</accession>
<dbReference type="AlphaFoldDB" id="A0A9W9YFK3"/>
<dbReference type="Pfam" id="PF00025">
    <property type="entry name" value="Arf"/>
    <property type="match status" value="1"/>
</dbReference>
<keyword evidence="4" id="KW-0479">Metal-binding</keyword>
<dbReference type="SUPFAM" id="SSF52540">
    <property type="entry name" value="P-loop containing nucleoside triphosphate hydrolases"/>
    <property type="match status" value="1"/>
</dbReference>
<keyword evidence="5" id="KW-1133">Transmembrane helix</keyword>
<dbReference type="Gene3D" id="3.40.50.300">
    <property type="entry name" value="P-loop containing nucleotide triphosphate hydrolases"/>
    <property type="match status" value="1"/>
</dbReference>
<evidence type="ECO:0000256" key="2">
    <source>
        <dbReference type="ARBA" id="ARBA00023134"/>
    </source>
</evidence>
<organism evidence="6 7">
    <name type="scientific">Desmophyllum pertusum</name>
    <dbReference type="NCBI Taxonomy" id="174260"/>
    <lineage>
        <taxon>Eukaryota</taxon>
        <taxon>Metazoa</taxon>
        <taxon>Cnidaria</taxon>
        <taxon>Anthozoa</taxon>
        <taxon>Hexacorallia</taxon>
        <taxon>Scleractinia</taxon>
        <taxon>Caryophylliina</taxon>
        <taxon>Caryophylliidae</taxon>
        <taxon>Desmophyllum</taxon>
    </lineage>
</organism>
<evidence type="ECO:0000313" key="6">
    <source>
        <dbReference type="EMBL" id="KAJ7336598.1"/>
    </source>
</evidence>
<dbReference type="SMART" id="SM00177">
    <property type="entry name" value="ARF"/>
    <property type="match status" value="1"/>
</dbReference>
<dbReference type="CDD" id="cd00878">
    <property type="entry name" value="Arf_Arl"/>
    <property type="match status" value="1"/>
</dbReference>
<gene>
    <name evidence="6" type="ORF">OS493_011814</name>
</gene>
<keyword evidence="4" id="KW-0460">Magnesium</keyword>
<dbReference type="PROSITE" id="PS51417">
    <property type="entry name" value="ARF"/>
    <property type="match status" value="1"/>
</dbReference>
<dbReference type="InterPro" id="IPR005225">
    <property type="entry name" value="Small_GTP-bd"/>
</dbReference>
<dbReference type="InterPro" id="IPR006689">
    <property type="entry name" value="Small_GTPase_ARF/SAR"/>
</dbReference>
<proteinExistence type="predicted"/>
<evidence type="ECO:0000256" key="1">
    <source>
        <dbReference type="ARBA" id="ARBA00022741"/>
    </source>
</evidence>
<evidence type="ECO:0000313" key="7">
    <source>
        <dbReference type="Proteomes" id="UP001163046"/>
    </source>
</evidence>
<dbReference type="SMART" id="SM00178">
    <property type="entry name" value="SAR"/>
    <property type="match status" value="1"/>
</dbReference>
<dbReference type="PRINTS" id="PR00449">
    <property type="entry name" value="RASTRNSFRMNG"/>
</dbReference>
<dbReference type="PANTHER" id="PTHR46724">
    <property type="entry name" value="ADP-RIBOSYLATION FACTOR-LIKE PROTEIN 9-RELATED"/>
    <property type="match status" value="1"/>
</dbReference>
<feature type="binding site" evidence="4">
    <location>
        <position position="95"/>
    </location>
    <ligand>
        <name>Mg(2+)</name>
        <dbReference type="ChEBI" id="CHEBI:18420"/>
    </ligand>
</feature>
<dbReference type="InterPro" id="IPR053254">
    <property type="entry name" value="Arf-like_GTPase"/>
</dbReference>
<feature type="binding site" evidence="4">
    <location>
        <position position="72"/>
    </location>
    <ligand>
        <name>Mg(2+)</name>
        <dbReference type="ChEBI" id="CHEBI:18420"/>
    </ligand>
</feature>